<reference evidence="1" key="1">
    <citation type="journal article" date="2014" name="Front. Microbiol.">
        <title>High frequency of phylogenetically diverse reductive dehalogenase-homologous genes in deep subseafloor sedimentary metagenomes.</title>
        <authorList>
            <person name="Kawai M."/>
            <person name="Futagami T."/>
            <person name="Toyoda A."/>
            <person name="Takaki Y."/>
            <person name="Nishi S."/>
            <person name="Hori S."/>
            <person name="Arai W."/>
            <person name="Tsubouchi T."/>
            <person name="Morono Y."/>
            <person name="Uchiyama I."/>
            <person name="Ito T."/>
            <person name="Fujiyama A."/>
            <person name="Inagaki F."/>
            <person name="Takami H."/>
        </authorList>
    </citation>
    <scope>NUCLEOTIDE SEQUENCE</scope>
    <source>
        <strain evidence="1">Expedition CK06-06</strain>
    </source>
</reference>
<accession>X0WH94</accession>
<evidence type="ECO:0000313" key="1">
    <source>
        <dbReference type="EMBL" id="GAG30030.1"/>
    </source>
</evidence>
<comment type="caution">
    <text evidence="1">The sequence shown here is derived from an EMBL/GenBank/DDBJ whole genome shotgun (WGS) entry which is preliminary data.</text>
</comment>
<protein>
    <recommendedName>
        <fullName evidence="2">EVE domain-containing protein</fullName>
    </recommendedName>
</protein>
<proteinExistence type="predicted"/>
<gene>
    <name evidence="1" type="ORF">S01H1_68149</name>
</gene>
<evidence type="ECO:0008006" key="2">
    <source>
        <dbReference type="Google" id="ProtNLM"/>
    </source>
</evidence>
<feature type="non-terminal residue" evidence="1">
    <location>
        <position position="115"/>
    </location>
</feature>
<dbReference type="EMBL" id="BARS01045186">
    <property type="protein sequence ID" value="GAG30030.1"/>
    <property type="molecule type" value="Genomic_DNA"/>
</dbReference>
<dbReference type="AlphaFoldDB" id="X0WH94"/>
<name>X0WH94_9ZZZZ</name>
<organism evidence="1">
    <name type="scientific">marine sediment metagenome</name>
    <dbReference type="NCBI Taxonomy" id="412755"/>
    <lineage>
        <taxon>unclassified sequences</taxon>
        <taxon>metagenomes</taxon>
        <taxon>ecological metagenomes</taxon>
    </lineage>
</organism>
<sequence length="115" mass="13196">MSLVLTENEATESGIAYDDRTGVSYQFPAQYRNMIQPGERFVYYRGRKKRGGGRMPQVYFGVGVVGHVRSDDRHPGRYTCDVLDYQPFAVPVPFRRQDGDYLESSAKRGYFQRGV</sequence>